<dbReference type="SMART" id="SM00345">
    <property type="entry name" value="HTH_GNTR"/>
    <property type="match status" value="1"/>
</dbReference>
<dbReference type="InterPro" id="IPR036390">
    <property type="entry name" value="WH_DNA-bd_sf"/>
</dbReference>
<dbReference type="Pfam" id="PF00392">
    <property type="entry name" value="GntR"/>
    <property type="match status" value="1"/>
</dbReference>
<reference evidence="6 7" key="1">
    <citation type="submission" date="2018-07" db="EMBL/GenBank/DDBJ databases">
        <title>Rhodosalinus sp. strain E84T genomic sequence and assembly.</title>
        <authorList>
            <person name="Liu Z.-W."/>
            <person name="Lu D.-C."/>
        </authorList>
    </citation>
    <scope>NUCLEOTIDE SEQUENCE [LARGE SCALE GENOMIC DNA]</scope>
    <source>
        <strain evidence="6 7">E84</strain>
    </source>
</reference>
<comment type="caution">
    <text evidence="6">The sequence shown here is derived from an EMBL/GenBank/DDBJ whole genome shotgun (WGS) entry which is preliminary data.</text>
</comment>
<feature type="compositionally biased region" description="Polar residues" evidence="4">
    <location>
        <begin position="1"/>
        <end position="11"/>
    </location>
</feature>
<evidence type="ECO:0000259" key="5">
    <source>
        <dbReference type="PROSITE" id="PS50949"/>
    </source>
</evidence>
<evidence type="ECO:0000256" key="3">
    <source>
        <dbReference type="ARBA" id="ARBA00023163"/>
    </source>
</evidence>
<gene>
    <name evidence="6" type="ORF">DRV85_04275</name>
</gene>
<dbReference type="PROSITE" id="PS50949">
    <property type="entry name" value="HTH_GNTR"/>
    <property type="match status" value="1"/>
</dbReference>
<dbReference type="CDD" id="cd07377">
    <property type="entry name" value="WHTH_GntR"/>
    <property type="match status" value="1"/>
</dbReference>
<sequence>MHRNGSQVTENRSIEDAGDRRRAKSSPDVVVDAILSGIRSGWLVPGQRLVEADLTHSLNVSRGPVREALKRLAAEGVITLNQNRGAYVRALTRKEVIDMLTVLEVITGLTAKLATYAIRHGTCREEFERAHEALMAFRDQGDSVDFMEARRRYYDVLLRAGGNEELKRAMPLMQIHLLRLQFQQRVSSEDRARQFREYERITAAILSGDATRAERMTKLHIRRTRMTLSRLPETAFLRGDRERSVA</sequence>
<dbReference type="AlphaFoldDB" id="A0A365UD72"/>
<keyword evidence="7" id="KW-1185">Reference proteome</keyword>
<dbReference type="GO" id="GO:0003677">
    <property type="term" value="F:DNA binding"/>
    <property type="evidence" value="ECO:0007669"/>
    <property type="project" value="UniProtKB-KW"/>
</dbReference>
<organism evidence="6 7">
    <name type="scientific">Rhodosalinus halophilus</name>
    <dbReference type="NCBI Taxonomy" id="2259333"/>
    <lineage>
        <taxon>Bacteria</taxon>
        <taxon>Pseudomonadati</taxon>
        <taxon>Pseudomonadota</taxon>
        <taxon>Alphaproteobacteria</taxon>
        <taxon>Rhodobacterales</taxon>
        <taxon>Paracoccaceae</taxon>
        <taxon>Rhodosalinus</taxon>
    </lineage>
</organism>
<protein>
    <submittedName>
        <fullName evidence="6">GntR family transcriptional regulator</fullName>
    </submittedName>
</protein>
<dbReference type="PANTHER" id="PTHR43537">
    <property type="entry name" value="TRANSCRIPTIONAL REGULATOR, GNTR FAMILY"/>
    <property type="match status" value="1"/>
</dbReference>
<feature type="domain" description="HTH gntR-type" evidence="5">
    <location>
        <begin position="24"/>
        <end position="91"/>
    </location>
</feature>
<dbReference type="Proteomes" id="UP000253370">
    <property type="component" value="Unassembled WGS sequence"/>
</dbReference>
<evidence type="ECO:0000256" key="1">
    <source>
        <dbReference type="ARBA" id="ARBA00023015"/>
    </source>
</evidence>
<evidence type="ECO:0000313" key="6">
    <source>
        <dbReference type="EMBL" id="RBI86655.1"/>
    </source>
</evidence>
<keyword evidence="2" id="KW-0238">DNA-binding</keyword>
<dbReference type="PANTHER" id="PTHR43537:SF24">
    <property type="entry name" value="GLUCONATE OPERON TRANSCRIPTIONAL REPRESSOR"/>
    <property type="match status" value="1"/>
</dbReference>
<dbReference type="SMART" id="SM00895">
    <property type="entry name" value="FCD"/>
    <property type="match status" value="1"/>
</dbReference>
<dbReference type="SUPFAM" id="SSF48008">
    <property type="entry name" value="GntR ligand-binding domain-like"/>
    <property type="match status" value="1"/>
</dbReference>
<dbReference type="EMBL" id="QNTQ01000004">
    <property type="protein sequence ID" value="RBI86655.1"/>
    <property type="molecule type" value="Genomic_DNA"/>
</dbReference>
<accession>A0A365UD72</accession>
<proteinExistence type="predicted"/>
<dbReference type="InterPro" id="IPR036388">
    <property type="entry name" value="WH-like_DNA-bd_sf"/>
</dbReference>
<keyword evidence="1" id="KW-0805">Transcription regulation</keyword>
<dbReference type="InterPro" id="IPR011711">
    <property type="entry name" value="GntR_C"/>
</dbReference>
<evidence type="ECO:0000313" key="7">
    <source>
        <dbReference type="Proteomes" id="UP000253370"/>
    </source>
</evidence>
<dbReference type="Gene3D" id="1.20.120.530">
    <property type="entry name" value="GntR ligand-binding domain-like"/>
    <property type="match status" value="1"/>
</dbReference>
<dbReference type="GO" id="GO:0003700">
    <property type="term" value="F:DNA-binding transcription factor activity"/>
    <property type="evidence" value="ECO:0007669"/>
    <property type="project" value="InterPro"/>
</dbReference>
<name>A0A365UD72_9RHOB</name>
<evidence type="ECO:0000256" key="4">
    <source>
        <dbReference type="SAM" id="MobiDB-lite"/>
    </source>
</evidence>
<dbReference type="Gene3D" id="1.10.10.10">
    <property type="entry name" value="Winged helix-like DNA-binding domain superfamily/Winged helix DNA-binding domain"/>
    <property type="match status" value="1"/>
</dbReference>
<dbReference type="SUPFAM" id="SSF46785">
    <property type="entry name" value="Winged helix' DNA-binding domain"/>
    <property type="match status" value="1"/>
</dbReference>
<dbReference type="InterPro" id="IPR000524">
    <property type="entry name" value="Tscrpt_reg_HTH_GntR"/>
</dbReference>
<evidence type="ECO:0000256" key="2">
    <source>
        <dbReference type="ARBA" id="ARBA00023125"/>
    </source>
</evidence>
<dbReference type="InterPro" id="IPR008920">
    <property type="entry name" value="TF_FadR/GntR_C"/>
</dbReference>
<dbReference type="Pfam" id="PF07729">
    <property type="entry name" value="FCD"/>
    <property type="match status" value="1"/>
</dbReference>
<feature type="region of interest" description="Disordered" evidence="4">
    <location>
        <begin position="1"/>
        <end position="22"/>
    </location>
</feature>
<keyword evidence="3" id="KW-0804">Transcription</keyword>